<dbReference type="AlphaFoldDB" id="A0A7I8L7Y9"/>
<evidence type="ECO:0000313" key="2">
    <source>
        <dbReference type="Proteomes" id="UP000663760"/>
    </source>
</evidence>
<protein>
    <submittedName>
        <fullName evidence="1">Uncharacterized protein</fullName>
    </submittedName>
</protein>
<dbReference type="Gene3D" id="3.30.420.10">
    <property type="entry name" value="Ribonuclease H-like superfamily/Ribonuclease H"/>
    <property type="match status" value="1"/>
</dbReference>
<dbReference type="SUPFAM" id="SSF53098">
    <property type="entry name" value="Ribonuclease H-like"/>
    <property type="match status" value="1"/>
</dbReference>
<gene>
    <name evidence="1" type="ORF">SI8410_11016063</name>
</gene>
<dbReference type="Proteomes" id="UP000663760">
    <property type="component" value="Chromosome 11"/>
</dbReference>
<keyword evidence="2" id="KW-1185">Reference proteome</keyword>
<dbReference type="InterPro" id="IPR012337">
    <property type="entry name" value="RNaseH-like_sf"/>
</dbReference>
<accession>A0A7I8L7Y9</accession>
<name>A0A7I8L7Y9_SPIIN</name>
<reference evidence="1" key="1">
    <citation type="submission" date="2020-02" db="EMBL/GenBank/DDBJ databases">
        <authorList>
            <person name="Scholz U."/>
            <person name="Mascher M."/>
            <person name="Fiebig A."/>
        </authorList>
    </citation>
    <scope>NUCLEOTIDE SEQUENCE</scope>
</reference>
<organism evidence="1 2">
    <name type="scientific">Spirodela intermedia</name>
    <name type="common">Intermediate duckweed</name>
    <dbReference type="NCBI Taxonomy" id="51605"/>
    <lineage>
        <taxon>Eukaryota</taxon>
        <taxon>Viridiplantae</taxon>
        <taxon>Streptophyta</taxon>
        <taxon>Embryophyta</taxon>
        <taxon>Tracheophyta</taxon>
        <taxon>Spermatophyta</taxon>
        <taxon>Magnoliopsida</taxon>
        <taxon>Liliopsida</taxon>
        <taxon>Araceae</taxon>
        <taxon>Lemnoideae</taxon>
        <taxon>Spirodela</taxon>
    </lineage>
</organism>
<sequence length="76" mass="9059">MDDFSVFGTHFTNKPFRELLKKNGVHHRVVTPYHPQTNGSFILKSAQQEEALHRIWYALRRWIRTRAGCPRLLRKV</sequence>
<proteinExistence type="predicted"/>
<dbReference type="GO" id="GO:0003676">
    <property type="term" value="F:nucleic acid binding"/>
    <property type="evidence" value="ECO:0007669"/>
    <property type="project" value="InterPro"/>
</dbReference>
<dbReference type="OrthoDB" id="6752380at2759"/>
<evidence type="ECO:0000313" key="1">
    <source>
        <dbReference type="EMBL" id="CAA7405385.1"/>
    </source>
</evidence>
<dbReference type="InterPro" id="IPR036397">
    <property type="entry name" value="RNaseH_sf"/>
</dbReference>
<dbReference type="EMBL" id="LR746274">
    <property type="protein sequence ID" value="CAA7405385.1"/>
    <property type="molecule type" value="Genomic_DNA"/>
</dbReference>